<dbReference type="RefSeq" id="WP_039411403.1">
    <property type="nucleotide sequence ID" value="NZ_JWSZ01000001.1"/>
</dbReference>
<dbReference type="SUPFAM" id="SSF143631">
    <property type="entry name" value="ApbE-like"/>
    <property type="match status" value="1"/>
</dbReference>
<evidence type="ECO:0000256" key="4">
    <source>
        <dbReference type="ARBA" id="ARBA00022630"/>
    </source>
</evidence>
<keyword evidence="11" id="KW-0449">Lipoprotein</keyword>
<dbReference type="PANTHER" id="PTHR30040:SF2">
    <property type="entry name" value="FAD:PROTEIN FMN TRANSFERASE"/>
    <property type="match status" value="1"/>
</dbReference>
<dbReference type="Pfam" id="PF02424">
    <property type="entry name" value="ApbE"/>
    <property type="match status" value="2"/>
</dbReference>
<evidence type="ECO:0000256" key="9">
    <source>
        <dbReference type="ARBA" id="ARBA00031306"/>
    </source>
</evidence>
<accession>A0A0B4E015</accession>
<evidence type="ECO:0000256" key="10">
    <source>
        <dbReference type="ARBA" id="ARBA00048540"/>
    </source>
</evidence>
<dbReference type="AlphaFoldDB" id="A0A0B4E015"/>
<keyword evidence="4" id="KW-0285">Flavoprotein</keyword>
<sequence length="265" mass="27549">MSEPSRRAWTAELMGTTASIHVIGSPDACAAATDAAASTVAMLRELEAIFSTYRADSEISRLRRGELSFADADPRLTDVADACRRLEEATGGRFSAFWREGFDPTGYVKGWATDVAATAHLEPLLAMPGVSAVGINVGGDLRVWTAPGAPWSWTVGIADPVRPGAALATLRVRNGAVATSGTAERGAHLVDPRFGIAVSAAVSATVVADDLTTADVWATALAVAAGEDTRWLWDAPLRSAMTVTDAGVRRWVAGVGVETVAATAA</sequence>
<dbReference type="InterPro" id="IPR024932">
    <property type="entry name" value="ApbE"/>
</dbReference>
<dbReference type="EC" id="2.7.1.180" evidence="2"/>
<keyword evidence="5" id="KW-0808">Transferase</keyword>
<evidence type="ECO:0000256" key="7">
    <source>
        <dbReference type="ARBA" id="ARBA00022827"/>
    </source>
</evidence>
<keyword evidence="6" id="KW-0479">Metal-binding</keyword>
<dbReference type="EMBL" id="JWSZ01000001">
    <property type="protein sequence ID" value="KIC59888.1"/>
    <property type="molecule type" value="Genomic_DNA"/>
</dbReference>
<protein>
    <recommendedName>
        <fullName evidence="3">FAD:protein FMN transferase</fullName>
        <ecNumber evidence="2">2.7.1.180</ecNumber>
    </recommendedName>
    <alternativeName>
        <fullName evidence="9">Flavin transferase</fullName>
    </alternativeName>
</protein>
<comment type="catalytic activity">
    <reaction evidence="10">
        <text>L-threonyl-[protein] + FAD = FMN-L-threonyl-[protein] + AMP + H(+)</text>
        <dbReference type="Rhea" id="RHEA:36847"/>
        <dbReference type="Rhea" id="RHEA-COMP:11060"/>
        <dbReference type="Rhea" id="RHEA-COMP:11061"/>
        <dbReference type="ChEBI" id="CHEBI:15378"/>
        <dbReference type="ChEBI" id="CHEBI:30013"/>
        <dbReference type="ChEBI" id="CHEBI:57692"/>
        <dbReference type="ChEBI" id="CHEBI:74257"/>
        <dbReference type="ChEBI" id="CHEBI:456215"/>
        <dbReference type="EC" id="2.7.1.180"/>
    </reaction>
</comment>
<dbReference type="Proteomes" id="UP000031202">
    <property type="component" value="Unassembled WGS sequence"/>
</dbReference>
<keyword evidence="8" id="KW-0460">Magnesium</keyword>
<evidence type="ECO:0000256" key="2">
    <source>
        <dbReference type="ARBA" id="ARBA00011955"/>
    </source>
</evidence>
<dbReference type="GO" id="GO:0046872">
    <property type="term" value="F:metal ion binding"/>
    <property type="evidence" value="ECO:0007669"/>
    <property type="project" value="UniProtKB-KW"/>
</dbReference>
<name>A0A0B4E015_9MICO</name>
<evidence type="ECO:0000313" key="12">
    <source>
        <dbReference type="Proteomes" id="UP000031202"/>
    </source>
</evidence>
<comment type="caution">
    <text evidence="11">The sequence shown here is derived from an EMBL/GenBank/DDBJ whole genome shotgun (WGS) entry which is preliminary data.</text>
</comment>
<organism evidence="11 12">
    <name type="scientific">Microbacterium hominis</name>
    <dbReference type="NCBI Taxonomy" id="162426"/>
    <lineage>
        <taxon>Bacteria</taxon>
        <taxon>Bacillati</taxon>
        <taxon>Actinomycetota</taxon>
        <taxon>Actinomycetes</taxon>
        <taxon>Micrococcales</taxon>
        <taxon>Microbacteriaceae</taxon>
        <taxon>Microbacterium</taxon>
    </lineage>
</organism>
<keyword evidence="7" id="KW-0274">FAD</keyword>
<evidence type="ECO:0000256" key="8">
    <source>
        <dbReference type="ARBA" id="ARBA00022842"/>
    </source>
</evidence>
<evidence type="ECO:0000256" key="3">
    <source>
        <dbReference type="ARBA" id="ARBA00016337"/>
    </source>
</evidence>
<proteinExistence type="predicted"/>
<evidence type="ECO:0000256" key="1">
    <source>
        <dbReference type="ARBA" id="ARBA00001946"/>
    </source>
</evidence>
<dbReference type="InterPro" id="IPR003374">
    <property type="entry name" value="ApbE-like_sf"/>
</dbReference>
<evidence type="ECO:0000313" key="11">
    <source>
        <dbReference type="EMBL" id="KIC59888.1"/>
    </source>
</evidence>
<dbReference type="PANTHER" id="PTHR30040">
    <property type="entry name" value="THIAMINE BIOSYNTHESIS LIPOPROTEIN APBE"/>
    <property type="match status" value="1"/>
</dbReference>
<reference evidence="11 12" key="1">
    <citation type="submission" date="2014-12" db="EMBL/GenBank/DDBJ databases">
        <title>Genome sequencing of Microbacterium hominis TPW29.</title>
        <authorList>
            <person name="Tan P.W."/>
            <person name="Chan K.-G."/>
        </authorList>
    </citation>
    <scope>NUCLEOTIDE SEQUENCE [LARGE SCALE GENOMIC DNA]</scope>
    <source>
        <strain evidence="11 12">TPW29</strain>
    </source>
</reference>
<dbReference type="GO" id="GO:0016740">
    <property type="term" value="F:transferase activity"/>
    <property type="evidence" value="ECO:0007669"/>
    <property type="project" value="UniProtKB-KW"/>
</dbReference>
<evidence type="ECO:0000256" key="5">
    <source>
        <dbReference type="ARBA" id="ARBA00022679"/>
    </source>
</evidence>
<dbReference type="Gene3D" id="3.10.520.10">
    <property type="entry name" value="ApbE-like domains"/>
    <property type="match status" value="2"/>
</dbReference>
<gene>
    <name evidence="11" type="ORF">RM52_00185</name>
</gene>
<comment type="cofactor">
    <cofactor evidence="1">
        <name>Mg(2+)</name>
        <dbReference type="ChEBI" id="CHEBI:18420"/>
    </cofactor>
</comment>
<evidence type="ECO:0000256" key="6">
    <source>
        <dbReference type="ARBA" id="ARBA00022723"/>
    </source>
</evidence>